<evidence type="ECO:0000259" key="1">
    <source>
        <dbReference type="Pfam" id="PF02915"/>
    </source>
</evidence>
<evidence type="ECO:0000313" key="2">
    <source>
        <dbReference type="EMBL" id="OGB90099.1"/>
    </source>
</evidence>
<name>A0A1F4Q2L3_UNCSA</name>
<accession>A0A1F4Q2L3</accession>
<evidence type="ECO:0000313" key="3">
    <source>
        <dbReference type="Proteomes" id="UP000178724"/>
    </source>
</evidence>
<protein>
    <recommendedName>
        <fullName evidence="1">Rubrerythrin diiron-binding domain-containing protein</fullName>
    </recommendedName>
</protein>
<dbReference type="EMBL" id="METM01000015">
    <property type="protein sequence ID" value="OGB90099.1"/>
    <property type="molecule type" value="Genomic_DNA"/>
</dbReference>
<sequence>EAMKIALDMEKKGYKIYMDAANRTVNKLGKSTFEAVAAKEIEHIKAIEGYCQRPEGDPEAAKMIGAIKHAEKKDYIRRIIEKVGRRLEEKPIKTDADLSEAYKAALDLERESYLFYKGLADEAASPTVKAFFKFLMGQENTHYELFQETLEYLDHPGDWFREQERWIVEGDLA</sequence>
<dbReference type="Gene3D" id="1.20.1260.10">
    <property type="match status" value="1"/>
</dbReference>
<feature type="non-terminal residue" evidence="2">
    <location>
        <position position="1"/>
    </location>
</feature>
<dbReference type="GO" id="GO:0046872">
    <property type="term" value="F:metal ion binding"/>
    <property type="evidence" value="ECO:0007669"/>
    <property type="project" value="InterPro"/>
</dbReference>
<proteinExistence type="predicted"/>
<feature type="domain" description="Rubrerythrin diiron-binding" evidence="1">
    <location>
        <begin position="1"/>
        <end position="148"/>
    </location>
</feature>
<gene>
    <name evidence="2" type="ORF">A2625_04725</name>
</gene>
<dbReference type="Pfam" id="PF02915">
    <property type="entry name" value="Rubrerythrin"/>
    <property type="match status" value="1"/>
</dbReference>
<dbReference type="GO" id="GO:0016491">
    <property type="term" value="F:oxidoreductase activity"/>
    <property type="evidence" value="ECO:0007669"/>
    <property type="project" value="InterPro"/>
</dbReference>
<dbReference type="InterPro" id="IPR012347">
    <property type="entry name" value="Ferritin-like"/>
</dbReference>
<organism evidence="2 3">
    <name type="scientific">candidate division WOR-1 bacterium RIFCSPHIGHO2_01_FULL_53_15</name>
    <dbReference type="NCBI Taxonomy" id="1802564"/>
    <lineage>
        <taxon>Bacteria</taxon>
        <taxon>Bacillati</taxon>
        <taxon>Saganbacteria</taxon>
    </lineage>
</organism>
<dbReference type="InterPro" id="IPR003251">
    <property type="entry name" value="Rr_diiron-bd_dom"/>
</dbReference>
<dbReference type="PANTHER" id="PTHR33531">
    <property type="entry name" value="RUBRERYTHRIN SUBFAMILY"/>
    <property type="match status" value="1"/>
</dbReference>
<reference evidence="2 3" key="1">
    <citation type="journal article" date="2016" name="Nat. Commun.">
        <title>Thousands of microbial genomes shed light on interconnected biogeochemical processes in an aquifer system.</title>
        <authorList>
            <person name="Anantharaman K."/>
            <person name="Brown C.T."/>
            <person name="Hug L.A."/>
            <person name="Sharon I."/>
            <person name="Castelle C.J."/>
            <person name="Probst A.J."/>
            <person name="Thomas B.C."/>
            <person name="Singh A."/>
            <person name="Wilkins M.J."/>
            <person name="Karaoz U."/>
            <person name="Brodie E.L."/>
            <person name="Williams K.H."/>
            <person name="Hubbard S.S."/>
            <person name="Banfield J.F."/>
        </authorList>
    </citation>
    <scope>NUCLEOTIDE SEQUENCE [LARGE SCALE GENOMIC DNA]</scope>
</reference>
<comment type="caution">
    <text evidence="2">The sequence shown here is derived from an EMBL/GenBank/DDBJ whole genome shotgun (WGS) entry which is preliminary data.</text>
</comment>
<dbReference type="InterPro" id="IPR009078">
    <property type="entry name" value="Ferritin-like_SF"/>
</dbReference>
<dbReference type="SUPFAM" id="SSF47240">
    <property type="entry name" value="Ferritin-like"/>
    <property type="match status" value="1"/>
</dbReference>
<dbReference type="CDD" id="cd01045">
    <property type="entry name" value="Ferritin_like_AB"/>
    <property type="match status" value="1"/>
</dbReference>
<dbReference type="AlphaFoldDB" id="A0A1F4Q2L3"/>
<dbReference type="Proteomes" id="UP000178724">
    <property type="component" value="Unassembled WGS sequence"/>
</dbReference>
<dbReference type="PANTHER" id="PTHR33531:SF7">
    <property type="entry name" value="HYPOTHETICAL MEMBRANE PROTEIN, CONSERVED"/>
    <property type="match status" value="1"/>
</dbReference>